<name>A0A815QCQ9_ADIRI</name>
<evidence type="ECO:0000313" key="1">
    <source>
        <dbReference type="EMBL" id="CAF1461438.1"/>
    </source>
</evidence>
<protein>
    <submittedName>
        <fullName evidence="1">Uncharacterized protein</fullName>
    </submittedName>
</protein>
<proteinExistence type="predicted"/>
<sequence>MYIILNINKTTSSTVLTATMHIPNSTLGSISDTNTVKNAWTQSSCSYIASASTNVTFKIIVETDNKDQWNIDDISVLDSSSVELLINGNFESNPSDTDWIINKNTCSATETNFDTTLSHSANHSYFNKCNGESVILSQSFTVTIGHSYSISLWYYYQTYGSGRGANNPVRITGMIE</sequence>
<gene>
    <name evidence="1" type="ORF">EDS130_LOCUS40184</name>
</gene>
<dbReference type="OrthoDB" id="10048422at2759"/>
<reference evidence="1" key="1">
    <citation type="submission" date="2021-02" db="EMBL/GenBank/DDBJ databases">
        <authorList>
            <person name="Nowell W R."/>
        </authorList>
    </citation>
    <scope>NUCLEOTIDE SEQUENCE</scope>
</reference>
<dbReference type="AlphaFoldDB" id="A0A815QCQ9"/>
<dbReference type="Gene3D" id="2.60.120.260">
    <property type="entry name" value="Galactose-binding domain-like"/>
    <property type="match status" value="1"/>
</dbReference>
<dbReference type="Proteomes" id="UP000663852">
    <property type="component" value="Unassembled WGS sequence"/>
</dbReference>
<accession>A0A815QCQ9</accession>
<comment type="caution">
    <text evidence="1">The sequence shown here is derived from an EMBL/GenBank/DDBJ whole genome shotgun (WGS) entry which is preliminary data.</text>
</comment>
<organism evidence="1 2">
    <name type="scientific">Adineta ricciae</name>
    <name type="common">Rotifer</name>
    <dbReference type="NCBI Taxonomy" id="249248"/>
    <lineage>
        <taxon>Eukaryota</taxon>
        <taxon>Metazoa</taxon>
        <taxon>Spiralia</taxon>
        <taxon>Gnathifera</taxon>
        <taxon>Rotifera</taxon>
        <taxon>Eurotatoria</taxon>
        <taxon>Bdelloidea</taxon>
        <taxon>Adinetida</taxon>
        <taxon>Adinetidae</taxon>
        <taxon>Adineta</taxon>
    </lineage>
</organism>
<evidence type="ECO:0000313" key="2">
    <source>
        <dbReference type="Proteomes" id="UP000663852"/>
    </source>
</evidence>
<dbReference type="EMBL" id="CAJNOJ010000477">
    <property type="protein sequence ID" value="CAF1461438.1"/>
    <property type="molecule type" value="Genomic_DNA"/>
</dbReference>